<reference evidence="1" key="2">
    <citation type="submission" date="2021-04" db="EMBL/GenBank/DDBJ databases">
        <authorList>
            <person name="Gilroy R."/>
        </authorList>
    </citation>
    <scope>NUCLEOTIDE SEQUENCE</scope>
    <source>
        <strain evidence="1">USASDec5-558</strain>
    </source>
</reference>
<reference evidence="1" key="1">
    <citation type="journal article" date="2021" name="PeerJ">
        <title>Extensive microbial diversity within the chicken gut microbiome revealed by metagenomics and culture.</title>
        <authorList>
            <person name="Gilroy R."/>
            <person name="Ravi A."/>
            <person name="Getino M."/>
            <person name="Pursley I."/>
            <person name="Horton D.L."/>
            <person name="Alikhan N.F."/>
            <person name="Baker D."/>
            <person name="Gharbi K."/>
            <person name="Hall N."/>
            <person name="Watson M."/>
            <person name="Adriaenssens E.M."/>
            <person name="Foster-Nyarko E."/>
            <person name="Jarju S."/>
            <person name="Secka A."/>
            <person name="Antonio M."/>
            <person name="Oren A."/>
            <person name="Chaudhuri R.R."/>
            <person name="La Ragione R."/>
            <person name="Hildebrand F."/>
            <person name="Pallen M.J."/>
        </authorList>
    </citation>
    <scope>NUCLEOTIDE SEQUENCE</scope>
    <source>
        <strain evidence="1">USASDec5-558</strain>
    </source>
</reference>
<sequence length="766" mass="85171">MAQPVSELPNQNFISYLSKYGLNSNLQFDEYVTKSARDLGIQAFNFDLPLLASYREEIMSAVANNHSTLILLTGRAGDGKTHFLRQLFTDPESIGHSTEDWERVPNCCFDINTQTASGTVTFTLIKDFTNNDKPADNERLRNTIEQIVRQNEEGPSKSDPNEHCQIVIIAGNHGKIMERFQNLFSDSSKQSQSVGTFISALETYMLEHDDRQLKALPWVQSHDMSVCLGAPEIKKIFDDVLGSKYWQNCEHCAHASYCPILRNRAVMRDELVLTRFLQLHELIVDNGQHFTVRNMMLLLANAILGTNTQEAMSCSLVAAQENHLKPQAIEGSSIHDNIVEPDSLLASNPFDNIFGLNASANKYEIMSQGSGKGFKRKSTLAFASQEKTIPIFADLRSIAVGQFSTKLIDDMILADHSNNADECADINPDLCAQYQEIINKHDHYGLNARLKQAYHRLSQGLLNNDDVDSEAVLEALHNIQEHLNSLHRLLFFTVKHPQLDNLQDLLDPKGQSAAAPSINFSRSSSLGRAVSPFIRRNANPLGRSSTLGGIVSAKAEPPLFAPYMLTGYTFALQYLKLKHTAMKHVIGGQDQSTLSRPVNIKAALDEASALMVGLNRAFTGLMLLHGAADFLYITTTNKLNPMAQSILLDRQRYCVKVDYEGIARDDAVRFELNANDLVDVVFHQAGNGNSRLHLTPKLFEYLMSLASGKVSMSFSSECHNELAAFKASIAAKISKRSDEFDRGVLDVEQMLHSVLVCKLNAYGDIA</sequence>
<dbReference type="AlphaFoldDB" id="A0A9D1WCJ5"/>
<comment type="caution">
    <text evidence="1">The sequence shown here is derived from an EMBL/GenBank/DDBJ whole genome shotgun (WGS) entry which is preliminary data.</text>
</comment>
<dbReference type="Proteomes" id="UP000886829">
    <property type="component" value="Unassembled WGS sequence"/>
</dbReference>
<accession>A0A9D1WCJ5</accession>
<proteinExistence type="predicted"/>
<dbReference type="EMBL" id="DXEV01000088">
    <property type="protein sequence ID" value="HIX56714.1"/>
    <property type="molecule type" value="Genomic_DNA"/>
</dbReference>
<evidence type="ECO:0000313" key="1">
    <source>
        <dbReference type="EMBL" id="HIX56714.1"/>
    </source>
</evidence>
<protein>
    <submittedName>
        <fullName evidence="1">Uncharacterized protein</fullName>
    </submittedName>
</protein>
<gene>
    <name evidence="1" type="ORF">H9850_04485</name>
</gene>
<organism evidence="1 2">
    <name type="scientific">Candidatus Anaerobiospirillum pullistercoris</name>
    <dbReference type="NCBI Taxonomy" id="2838452"/>
    <lineage>
        <taxon>Bacteria</taxon>
        <taxon>Pseudomonadati</taxon>
        <taxon>Pseudomonadota</taxon>
        <taxon>Gammaproteobacteria</taxon>
        <taxon>Aeromonadales</taxon>
        <taxon>Succinivibrionaceae</taxon>
        <taxon>Anaerobiospirillum</taxon>
    </lineage>
</organism>
<name>A0A9D1WCJ5_9GAMM</name>
<evidence type="ECO:0000313" key="2">
    <source>
        <dbReference type="Proteomes" id="UP000886829"/>
    </source>
</evidence>